<dbReference type="InterPro" id="IPR052898">
    <property type="entry name" value="ACAD10-like"/>
</dbReference>
<gene>
    <name evidence="1" type="ORF">ACFOYY_27415</name>
</gene>
<dbReference type="GO" id="GO:0016787">
    <property type="term" value="F:hydrolase activity"/>
    <property type="evidence" value="ECO:0007669"/>
    <property type="project" value="UniProtKB-KW"/>
</dbReference>
<reference evidence="2" key="1">
    <citation type="journal article" date="2019" name="Int. J. Syst. Evol. Microbiol.">
        <title>The Global Catalogue of Microorganisms (GCM) 10K type strain sequencing project: providing services to taxonomists for standard genome sequencing and annotation.</title>
        <authorList>
            <consortium name="The Broad Institute Genomics Platform"/>
            <consortium name="The Broad Institute Genome Sequencing Center for Infectious Disease"/>
            <person name="Wu L."/>
            <person name="Ma J."/>
        </authorList>
    </citation>
    <scope>NUCLEOTIDE SEQUENCE [LARGE SCALE GENOMIC DNA]</scope>
    <source>
        <strain evidence="2">TBRC 7912</strain>
    </source>
</reference>
<dbReference type="PRINTS" id="PR00413">
    <property type="entry name" value="HADHALOGNASE"/>
</dbReference>
<dbReference type="SFLD" id="SFLDS00003">
    <property type="entry name" value="Haloacid_Dehalogenase"/>
    <property type="match status" value="1"/>
</dbReference>
<comment type="caution">
    <text evidence="1">The sequence shown here is derived from an EMBL/GenBank/DDBJ whole genome shotgun (WGS) entry which is preliminary data.</text>
</comment>
<dbReference type="NCBIfam" id="TIGR01549">
    <property type="entry name" value="HAD-SF-IA-v1"/>
    <property type="match status" value="1"/>
</dbReference>
<dbReference type="Gene3D" id="1.10.150.240">
    <property type="entry name" value="Putative phosphatase, domain 2"/>
    <property type="match status" value="1"/>
</dbReference>
<name>A0ABV8F9A9_9ACTN</name>
<keyword evidence="1" id="KW-0378">Hydrolase</keyword>
<dbReference type="SFLD" id="SFLDG01129">
    <property type="entry name" value="C1.5:_HAD__Beta-PGM__Phosphata"/>
    <property type="match status" value="1"/>
</dbReference>
<dbReference type="InterPro" id="IPR023214">
    <property type="entry name" value="HAD_sf"/>
</dbReference>
<dbReference type="InterPro" id="IPR006439">
    <property type="entry name" value="HAD-SF_hydro_IA"/>
</dbReference>
<dbReference type="SUPFAM" id="SSF56784">
    <property type="entry name" value="HAD-like"/>
    <property type="match status" value="1"/>
</dbReference>
<dbReference type="Pfam" id="PF00702">
    <property type="entry name" value="Hydrolase"/>
    <property type="match status" value="1"/>
</dbReference>
<dbReference type="CDD" id="cd02603">
    <property type="entry name" value="HAD_sEH-N_like"/>
    <property type="match status" value="1"/>
</dbReference>
<dbReference type="NCBIfam" id="TIGR01509">
    <property type="entry name" value="HAD-SF-IA-v3"/>
    <property type="match status" value="1"/>
</dbReference>
<dbReference type="RefSeq" id="WP_386193307.1">
    <property type="nucleotide sequence ID" value="NZ_JBHSBC010000032.1"/>
</dbReference>
<proteinExistence type="predicted"/>
<dbReference type="PANTHER" id="PTHR47829">
    <property type="entry name" value="HYDROLASE, PUTATIVE (AFU_ORTHOLOGUE AFUA_1G12880)-RELATED"/>
    <property type="match status" value="1"/>
</dbReference>
<dbReference type="EMBL" id="JBHSBC010000032">
    <property type="protein sequence ID" value="MFC3983888.1"/>
    <property type="molecule type" value="Genomic_DNA"/>
</dbReference>
<sequence>MLRGVLIDWGGVLTVNMTEAITEWITVDRIDADHYHEVMRELVARAYDGVRDSEENLVHALERGEISGPDFERRLAALLVTLDGVPPVAEGLLTRMFAGFRRVESMYGMLREARAAGVRTCLLSNSWANEYPREGWEEVFDAVVISGEVGMRKPEPGIFEHALGALNLTGPECVFVDDAEVNVAAARALGIVGLHHRDPEPTISELERLLGTPLR</sequence>
<evidence type="ECO:0000313" key="2">
    <source>
        <dbReference type="Proteomes" id="UP001595698"/>
    </source>
</evidence>
<dbReference type="PANTHER" id="PTHR47829:SF1">
    <property type="entry name" value="HAD FAMILY PHOSPHATASE"/>
    <property type="match status" value="1"/>
</dbReference>
<dbReference type="Proteomes" id="UP001595698">
    <property type="component" value="Unassembled WGS sequence"/>
</dbReference>
<evidence type="ECO:0000313" key="1">
    <source>
        <dbReference type="EMBL" id="MFC3983888.1"/>
    </source>
</evidence>
<organism evidence="1 2">
    <name type="scientific">Streptosporangium jomthongense</name>
    <dbReference type="NCBI Taxonomy" id="1193683"/>
    <lineage>
        <taxon>Bacteria</taxon>
        <taxon>Bacillati</taxon>
        <taxon>Actinomycetota</taxon>
        <taxon>Actinomycetes</taxon>
        <taxon>Streptosporangiales</taxon>
        <taxon>Streptosporangiaceae</taxon>
        <taxon>Streptosporangium</taxon>
    </lineage>
</organism>
<keyword evidence="2" id="KW-1185">Reference proteome</keyword>
<dbReference type="Gene3D" id="3.40.50.1000">
    <property type="entry name" value="HAD superfamily/HAD-like"/>
    <property type="match status" value="1"/>
</dbReference>
<accession>A0ABV8F9A9</accession>
<dbReference type="InterPro" id="IPR036412">
    <property type="entry name" value="HAD-like_sf"/>
</dbReference>
<dbReference type="InterPro" id="IPR023198">
    <property type="entry name" value="PGP-like_dom2"/>
</dbReference>
<protein>
    <submittedName>
        <fullName evidence="1">HAD family hydrolase</fullName>
    </submittedName>
</protein>